<protein>
    <submittedName>
        <fullName evidence="3">FlgN family protein</fullName>
    </submittedName>
</protein>
<keyword evidence="2" id="KW-0175">Coiled coil</keyword>
<dbReference type="SUPFAM" id="SSF140566">
    <property type="entry name" value="FlgN-like"/>
    <property type="match status" value="1"/>
</dbReference>
<evidence type="ECO:0000313" key="3">
    <source>
        <dbReference type="EMBL" id="EWG11489.1"/>
    </source>
</evidence>
<dbReference type="eggNOG" id="COG3418">
    <property type="taxonomic scope" value="Bacteria"/>
</dbReference>
<proteinExistence type="predicted"/>
<gene>
    <name evidence="3" type="ORF">PBF_08053</name>
</gene>
<dbReference type="Gene3D" id="1.20.58.300">
    <property type="entry name" value="FlgN-like"/>
    <property type="match status" value="1"/>
</dbReference>
<evidence type="ECO:0000313" key="4">
    <source>
        <dbReference type="Proteomes" id="UP000019270"/>
    </source>
</evidence>
<keyword evidence="1" id="KW-1005">Bacterial flagellum biogenesis</keyword>
<dbReference type="GO" id="GO:0044780">
    <property type="term" value="P:bacterial-type flagellum assembly"/>
    <property type="evidence" value="ECO:0007669"/>
    <property type="project" value="InterPro"/>
</dbReference>
<dbReference type="InterPro" id="IPR036679">
    <property type="entry name" value="FlgN-like_sf"/>
</dbReference>
<dbReference type="OrthoDB" id="2381500at2"/>
<feature type="coiled-coil region" evidence="2">
    <location>
        <begin position="92"/>
        <end position="122"/>
    </location>
</feature>
<comment type="caution">
    <text evidence="3">The sequence shown here is derived from an EMBL/GenBank/DDBJ whole genome shotgun (WGS) entry which is preliminary data.</text>
</comment>
<dbReference type="EMBL" id="APVL01000005">
    <property type="protein sequence ID" value="EWG11489.1"/>
    <property type="molecule type" value="Genomic_DNA"/>
</dbReference>
<evidence type="ECO:0000256" key="1">
    <source>
        <dbReference type="ARBA" id="ARBA00022795"/>
    </source>
</evidence>
<accession>W7LHC1</accession>
<sequence length="164" mass="18770">MSAEQIQHQLQNLVLLYKSLNQIAQKKTEIIKKGDADALNTLMLDEQKHLKGLQTCEKQLLDEAKGFLQEQGFLEEHPSLDDCISHSSSYEKEILLNLKNELQEQVDKLKQQNDLNQQLLEQSLQFVNMSLDLLMPSIDSFNYDHPGGAQDLAEEKRSIFDSKA</sequence>
<dbReference type="PATRIC" id="fig|1307436.3.peg.1708"/>
<organism evidence="3 4">
    <name type="scientific">Cytobacillus firmus DS1</name>
    <dbReference type="NCBI Taxonomy" id="1307436"/>
    <lineage>
        <taxon>Bacteria</taxon>
        <taxon>Bacillati</taxon>
        <taxon>Bacillota</taxon>
        <taxon>Bacilli</taxon>
        <taxon>Bacillales</taxon>
        <taxon>Bacillaceae</taxon>
        <taxon>Cytobacillus</taxon>
    </lineage>
</organism>
<dbReference type="Pfam" id="PF05130">
    <property type="entry name" value="FlgN"/>
    <property type="match status" value="1"/>
</dbReference>
<evidence type="ECO:0000256" key="2">
    <source>
        <dbReference type="SAM" id="Coils"/>
    </source>
</evidence>
<dbReference type="AlphaFoldDB" id="W7LHC1"/>
<dbReference type="RefSeq" id="WP_035329173.1">
    <property type="nucleotide sequence ID" value="NZ_APVL01000005.1"/>
</dbReference>
<dbReference type="InterPro" id="IPR007809">
    <property type="entry name" value="FlgN-like"/>
</dbReference>
<reference evidence="4" key="1">
    <citation type="submission" date="2013-03" db="EMBL/GenBank/DDBJ databases">
        <title>Draft genome sequence of Bacillus firmus DS1.</title>
        <authorList>
            <person name="Peng D."/>
            <person name="Zhu L."/>
            <person name="Sun M."/>
        </authorList>
    </citation>
    <scope>NUCLEOTIDE SEQUENCE [LARGE SCALE GENOMIC DNA]</scope>
    <source>
        <strain evidence="4">DS1</strain>
    </source>
</reference>
<reference evidence="3 4" key="2">
    <citation type="journal article" date="2016" name="Sci. Rep.">
        <title>A novel serine protease, Sep1, from Bacillus firmus DS-1 has nematicidal activity and degrades multiple intestinal-associated nematode proteins.</title>
        <authorList>
            <person name="Geng C."/>
            <person name="Nie X."/>
            <person name="Tang Z."/>
            <person name="Zhang Y."/>
            <person name="Lin J."/>
            <person name="Sun M."/>
            <person name="Peng D."/>
        </authorList>
    </citation>
    <scope>NUCLEOTIDE SEQUENCE [LARGE SCALE GENOMIC DNA]</scope>
    <source>
        <strain evidence="3 4">DS1</strain>
    </source>
</reference>
<name>W7LHC1_CYTFI</name>
<dbReference type="Proteomes" id="UP000019270">
    <property type="component" value="Unassembled WGS sequence"/>
</dbReference>